<feature type="transmembrane region" description="Helical" evidence="2">
    <location>
        <begin position="85"/>
        <end position="106"/>
    </location>
</feature>
<dbReference type="GeneID" id="27342021"/>
<dbReference type="AlphaFoldDB" id="A0A0D2CJ35"/>
<evidence type="ECO:0000256" key="2">
    <source>
        <dbReference type="SAM" id="Phobius"/>
    </source>
</evidence>
<reference evidence="3 4" key="1">
    <citation type="submission" date="2015-01" db="EMBL/GenBank/DDBJ databases">
        <title>The Genome Sequence of Cladophialophora immunda CBS83496.</title>
        <authorList>
            <consortium name="The Broad Institute Genomics Platform"/>
            <person name="Cuomo C."/>
            <person name="de Hoog S."/>
            <person name="Gorbushina A."/>
            <person name="Stielow B."/>
            <person name="Teixiera M."/>
            <person name="Abouelleil A."/>
            <person name="Chapman S.B."/>
            <person name="Priest M."/>
            <person name="Young S.K."/>
            <person name="Wortman J."/>
            <person name="Nusbaum C."/>
            <person name="Birren B."/>
        </authorList>
    </citation>
    <scope>NUCLEOTIDE SEQUENCE [LARGE SCALE GENOMIC DNA]</scope>
    <source>
        <strain evidence="3 4">CBS 83496</strain>
    </source>
</reference>
<keyword evidence="2" id="KW-0812">Transmembrane</keyword>
<dbReference type="HOGENOM" id="CLU_082161_0_0_1"/>
<organism evidence="3 4">
    <name type="scientific">Cladophialophora immunda</name>
    <dbReference type="NCBI Taxonomy" id="569365"/>
    <lineage>
        <taxon>Eukaryota</taxon>
        <taxon>Fungi</taxon>
        <taxon>Dikarya</taxon>
        <taxon>Ascomycota</taxon>
        <taxon>Pezizomycotina</taxon>
        <taxon>Eurotiomycetes</taxon>
        <taxon>Chaetothyriomycetidae</taxon>
        <taxon>Chaetothyriales</taxon>
        <taxon>Herpotrichiellaceae</taxon>
        <taxon>Cladophialophora</taxon>
    </lineage>
</organism>
<accession>A0A0D2CJ35</accession>
<feature type="transmembrane region" description="Helical" evidence="2">
    <location>
        <begin position="134"/>
        <end position="153"/>
    </location>
</feature>
<dbReference type="OrthoDB" id="3890746at2759"/>
<feature type="compositionally biased region" description="Low complexity" evidence="1">
    <location>
        <begin position="1"/>
        <end position="29"/>
    </location>
</feature>
<dbReference type="VEuPathDB" id="FungiDB:PV07_02827"/>
<evidence type="ECO:0000313" key="3">
    <source>
        <dbReference type="EMBL" id="KIW31158.1"/>
    </source>
</evidence>
<feature type="transmembrane region" description="Helical" evidence="2">
    <location>
        <begin position="253"/>
        <end position="274"/>
    </location>
</feature>
<dbReference type="RefSeq" id="XP_016251374.1">
    <property type="nucleotide sequence ID" value="XM_016389472.1"/>
</dbReference>
<evidence type="ECO:0000256" key="1">
    <source>
        <dbReference type="SAM" id="MobiDB-lite"/>
    </source>
</evidence>
<proteinExistence type="predicted"/>
<gene>
    <name evidence="3" type="ORF">PV07_02827</name>
</gene>
<keyword evidence="2" id="KW-1133">Transmembrane helix</keyword>
<keyword evidence="2" id="KW-0472">Membrane</keyword>
<protein>
    <submittedName>
        <fullName evidence="3">Uncharacterized protein</fullName>
    </submittedName>
</protein>
<feature type="region of interest" description="Disordered" evidence="1">
    <location>
        <begin position="1"/>
        <end position="44"/>
    </location>
</feature>
<dbReference type="Proteomes" id="UP000054466">
    <property type="component" value="Unassembled WGS sequence"/>
</dbReference>
<sequence>MENRLTTSRPTSSSETETRSNSPPRSRSSMNKLEPPPPTPAYDASALLIQPSPLLTSSLHSRNSATSAQESAYLRQAKWLRWTRGVLSILTIATATAAVGCEGHVLHRYNRTHTSSNWHLPPLWPTDVDVRPTLAILISATLIIVLSLSYLIVSIIPTPYSRTLLYNVLFLASSLAGIILTVFAIPFNSLLTSPTSHHQRDSIQSWTCKFSRGASQFMADAHSLQIPVYVTNGIPIPAGFKRLCKESEVSQGLIAALLALEAVNVGVAVVGVLLERNMANRRTQRYAEKSEKQTVSFEKN</sequence>
<feature type="transmembrane region" description="Helical" evidence="2">
    <location>
        <begin position="165"/>
        <end position="187"/>
    </location>
</feature>
<name>A0A0D2CJ35_9EURO</name>
<keyword evidence="4" id="KW-1185">Reference proteome</keyword>
<evidence type="ECO:0000313" key="4">
    <source>
        <dbReference type="Proteomes" id="UP000054466"/>
    </source>
</evidence>
<dbReference type="EMBL" id="KN847041">
    <property type="protein sequence ID" value="KIW31158.1"/>
    <property type="molecule type" value="Genomic_DNA"/>
</dbReference>